<keyword evidence="2" id="KW-1185">Reference proteome</keyword>
<gene>
    <name evidence="1" type="ORF">DPMN_085670</name>
</gene>
<sequence length="92" mass="10429">MSQSDDSSTEEGKFSMATGGITQDEVKFLRALKMLGIDKNIETPQDYMKIAQAFGTVKIEKPEHVLHKATEVKVGYQYRKWSVFYGHEGKGR</sequence>
<dbReference type="Proteomes" id="UP000828390">
    <property type="component" value="Unassembled WGS sequence"/>
</dbReference>
<proteinExistence type="predicted"/>
<organism evidence="1 2">
    <name type="scientific">Dreissena polymorpha</name>
    <name type="common">Zebra mussel</name>
    <name type="synonym">Mytilus polymorpha</name>
    <dbReference type="NCBI Taxonomy" id="45954"/>
    <lineage>
        <taxon>Eukaryota</taxon>
        <taxon>Metazoa</taxon>
        <taxon>Spiralia</taxon>
        <taxon>Lophotrochozoa</taxon>
        <taxon>Mollusca</taxon>
        <taxon>Bivalvia</taxon>
        <taxon>Autobranchia</taxon>
        <taxon>Heteroconchia</taxon>
        <taxon>Euheterodonta</taxon>
        <taxon>Imparidentia</taxon>
        <taxon>Neoheterodontei</taxon>
        <taxon>Myida</taxon>
        <taxon>Dreissenoidea</taxon>
        <taxon>Dreissenidae</taxon>
        <taxon>Dreissena</taxon>
    </lineage>
</organism>
<evidence type="ECO:0000313" key="2">
    <source>
        <dbReference type="Proteomes" id="UP000828390"/>
    </source>
</evidence>
<protein>
    <submittedName>
        <fullName evidence="1">Uncharacterized protein</fullName>
    </submittedName>
</protein>
<dbReference type="AlphaFoldDB" id="A0A9D4BD25"/>
<accession>A0A9D4BD25</accession>
<reference evidence="1" key="2">
    <citation type="submission" date="2020-11" db="EMBL/GenBank/DDBJ databases">
        <authorList>
            <person name="McCartney M.A."/>
            <person name="Auch B."/>
            <person name="Kono T."/>
            <person name="Mallez S."/>
            <person name="Becker A."/>
            <person name="Gohl D.M."/>
            <person name="Silverstein K.A.T."/>
            <person name="Koren S."/>
            <person name="Bechman K.B."/>
            <person name="Herman A."/>
            <person name="Abrahante J.E."/>
            <person name="Garbe J."/>
        </authorList>
    </citation>
    <scope>NUCLEOTIDE SEQUENCE</scope>
    <source>
        <strain evidence="1">Duluth1</strain>
        <tissue evidence="1">Whole animal</tissue>
    </source>
</reference>
<evidence type="ECO:0000313" key="1">
    <source>
        <dbReference type="EMBL" id="KAH3698151.1"/>
    </source>
</evidence>
<comment type="caution">
    <text evidence="1">The sequence shown here is derived from an EMBL/GenBank/DDBJ whole genome shotgun (WGS) entry which is preliminary data.</text>
</comment>
<name>A0A9D4BD25_DREPO</name>
<dbReference type="EMBL" id="JAIWYP010000016">
    <property type="protein sequence ID" value="KAH3698151.1"/>
    <property type="molecule type" value="Genomic_DNA"/>
</dbReference>
<reference evidence="1" key="1">
    <citation type="journal article" date="2019" name="bioRxiv">
        <title>The Genome of the Zebra Mussel, Dreissena polymorpha: A Resource for Invasive Species Research.</title>
        <authorList>
            <person name="McCartney M.A."/>
            <person name="Auch B."/>
            <person name="Kono T."/>
            <person name="Mallez S."/>
            <person name="Zhang Y."/>
            <person name="Obille A."/>
            <person name="Becker A."/>
            <person name="Abrahante J.E."/>
            <person name="Garbe J."/>
            <person name="Badalamenti J.P."/>
            <person name="Herman A."/>
            <person name="Mangelson H."/>
            <person name="Liachko I."/>
            <person name="Sullivan S."/>
            <person name="Sone E.D."/>
            <person name="Koren S."/>
            <person name="Silverstein K.A.T."/>
            <person name="Beckman K.B."/>
            <person name="Gohl D.M."/>
        </authorList>
    </citation>
    <scope>NUCLEOTIDE SEQUENCE</scope>
    <source>
        <strain evidence="1">Duluth1</strain>
        <tissue evidence="1">Whole animal</tissue>
    </source>
</reference>